<organism evidence="1 2">
    <name type="scientific">Armatimonas rosea</name>
    <dbReference type="NCBI Taxonomy" id="685828"/>
    <lineage>
        <taxon>Bacteria</taxon>
        <taxon>Bacillati</taxon>
        <taxon>Armatimonadota</taxon>
        <taxon>Armatimonadia</taxon>
        <taxon>Armatimonadales</taxon>
        <taxon>Armatimonadaceae</taxon>
        <taxon>Armatimonas</taxon>
    </lineage>
</organism>
<dbReference type="Pfam" id="PF05096">
    <property type="entry name" value="Glu_cyclase_2"/>
    <property type="match status" value="1"/>
</dbReference>
<reference evidence="1 2" key="1">
    <citation type="submission" date="2020-08" db="EMBL/GenBank/DDBJ databases">
        <title>Genomic Encyclopedia of Type Strains, Phase IV (KMG-IV): sequencing the most valuable type-strain genomes for metagenomic binning, comparative biology and taxonomic classification.</title>
        <authorList>
            <person name="Goeker M."/>
        </authorList>
    </citation>
    <scope>NUCLEOTIDE SEQUENCE [LARGE SCALE GENOMIC DNA]</scope>
    <source>
        <strain evidence="1 2">DSM 23562</strain>
    </source>
</reference>
<dbReference type="AlphaFoldDB" id="A0A7W9W637"/>
<protein>
    <submittedName>
        <fullName evidence="1">Glutamine cyclotransferase</fullName>
    </submittedName>
</protein>
<evidence type="ECO:0000313" key="2">
    <source>
        <dbReference type="Proteomes" id="UP000520814"/>
    </source>
</evidence>
<dbReference type="RefSeq" id="WP_184194775.1">
    <property type="nucleotide sequence ID" value="NZ_JACHGW010000002.1"/>
</dbReference>
<dbReference type="GO" id="GO:0016603">
    <property type="term" value="F:glutaminyl-peptide cyclotransferase activity"/>
    <property type="evidence" value="ECO:0007669"/>
    <property type="project" value="InterPro"/>
</dbReference>
<dbReference type="InterPro" id="IPR011044">
    <property type="entry name" value="Quino_amine_DH_bsu"/>
</dbReference>
<dbReference type="SUPFAM" id="SSF50969">
    <property type="entry name" value="YVTN repeat-like/Quinoprotein amine dehydrogenase"/>
    <property type="match status" value="1"/>
</dbReference>
<dbReference type="EMBL" id="JACHGW010000002">
    <property type="protein sequence ID" value="MBB6050223.1"/>
    <property type="molecule type" value="Genomic_DNA"/>
</dbReference>
<gene>
    <name evidence="1" type="ORF">HNQ39_002014</name>
</gene>
<comment type="caution">
    <text evidence="1">The sequence shown here is derived from an EMBL/GenBank/DDBJ whole genome shotgun (WGS) entry which is preliminary data.</text>
</comment>
<dbReference type="PANTHER" id="PTHR31270:SF1">
    <property type="entry name" value="GLUTAMINYL-PEPTIDE CYCLOTRANSFERASE"/>
    <property type="match status" value="1"/>
</dbReference>
<dbReference type="PANTHER" id="PTHR31270">
    <property type="entry name" value="GLUTAMINYL-PEPTIDE CYCLOTRANSFERASE"/>
    <property type="match status" value="1"/>
</dbReference>
<dbReference type="Proteomes" id="UP000520814">
    <property type="component" value="Unassembled WGS sequence"/>
</dbReference>
<keyword evidence="2" id="KW-1185">Reference proteome</keyword>
<dbReference type="InterPro" id="IPR007788">
    <property type="entry name" value="QCT"/>
</dbReference>
<keyword evidence="1" id="KW-0808">Transferase</keyword>
<proteinExistence type="predicted"/>
<name>A0A7W9W637_ARMRO</name>
<evidence type="ECO:0000313" key="1">
    <source>
        <dbReference type="EMBL" id="MBB6050223.1"/>
    </source>
</evidence>
<sequence>MFKQPPVYGFKVVNTYPHDTAAFTEGLELHNGLLYESTGLEGKSWIGIRTIENPKYQKTVSIDPQYFGEGMTIFGDKLYQLTWKNHKGFIRDKNTLKELGTFSYQGEGWALTHNDTHLIMSDGTATIRFFDPKAPGKSVKSIRVTNNGRAVTQINELEWVKGEIFANIWQTDYIIRINPSSGVVTGIIDLTGLLPGQEDVLNGIAYDAKADRLFVTGKLWSKLFEIKLIKR</sequence>
<accession>A0A7W9W637</accession>